<feature type="non-terminal residue" evidence="1">
    <location>
        <position position="76"/>
    </location>
</feature>
<protein>
    <recommendedName>
        <fullName evidence="3">RNase H type-1 domain-containing protein</fullName>
    </recommendedName>
</protein>
<accession>A0ABS8RYT9</accession>
<sequence>MVEEGQGKEIQEGTNIEAEAITIREVLAHCVAEGIELLVLETYSLLLYKVLTKVWKIPWNIAEIVEDLRSIAQMGK</sequence>
<evidence type="ECO:0000313" key="1">
    <source>
        <dbReference type="EMBL" id="MCD7451995.1"/>
    </source>
</evidence>
<organism evidence="1 2">
    <name type="scientific">Datura stramonium</name>
    <name type="common">Jimsonweed</name>
    <name type="synonym">Common thornapple</name>
    <dbReference type="NCBI Taxonomy" id="4076"/>
    <lineage>
        <taxon>Eukaryota</taxon>
        <taxon>Viridiplantae</taxon>
        <taxon>Streptophyta</taxon>
        <taxon>Embryophyta</taxon>
        <taxon>Tracheophyta</taxon>
        <taxon>Spermatophyta</taxon>
        <taxon>Magnoliopsida</taxon>
        <taxon>eudicotyledons</taxon>
        <taxon>Gunneridae</taxon>
        <taxon>Pentapetalae</taxon>
        <taxon>asterids</taxon>
        <taxon>lamiids</taxon>
        <taxon>Solanales</taxon>
        <taxon>Solanaceae</taxon>
        <taxon>Solanoideae</taxon>
        <taxon>Datureae</taxon>
        <taxon>Datura</taxon>
    </lineage>
</organism>
<comment type="caution">
    <text evidence="1">The sequence shown here is derived from an EMBL/GenBank/DDBJ whole genome shotgun (WGS) entry which is preliminary data.</text>
</comment>
<dbReference type="Proteomes" id="UP000823775">
    <property type="component" value="Unassembled WGS sequence"/>
</dbReference>
<evidence type="ECO:0008006" key="3">
    <source>
        <dbReference type="Google" id="ProtNLM"/>
    </source>
</evidence>
<proteinExistence type="predicted"/>
<gene>
    <name evidence="1" type="ORF">HAX54_014605</name>
</gene>
<evidence type="ECO:0000313" key="2">
    <source>
        <dbReference type="Proteomes" id="UP000823775"/>
    </source>
</evidence>
<name>A0ABS8RYT9_DATST</name>
<dbReference type="EMBL" id="JACEIK010000191">
    <property type="protein sequence ID" value="MCD7451995.1"/>
    <property type="molecule type" value="Genomic_DNA"/>
</dbReference>
<reference evidence="1 2" key="1">
    <citation type="journal article" date="2021" name="BMC Genomics">
        <title>Datura genome reveals duplications of psychoactive alkaloid biosynthetic genes and high mutation rate following tissue culture.</title>
        <authorList>
            <person name="Rajewski A."/>
            <person name="Carter-House D."/>
            <person name="Stajich J."/>
            <person name="Litt A."/>
        </authorList>
    </citation>
    <scope>NUCLEOTIDE SEQUENCE [LARGE SCALE GENOMIC DNA]</scope>
    <source>
        <strain evidence="1">AR-01</strain>
    </source>
</reference>
<keyword evidence="2" id="KW-1185">Reference proteome</keyword>